<protein>
    <submittedName>
        <fullName evidence="2">Uncharacterized protein</fullName>
    </submittedName>
</protein>
<gene>
    <name evidence="2" type="ORF">CITCOLO1_LOCUS624</name>
</gene>
<proteinExistence type="predicted"/>
<reference evidence="2 3" key="1">
    <citation type="submission" date="2024-03" db="EMBL/GenBank/DDBJ databases">
        <authorList>
            <person name="Gkanogiannis A."/>
            <person name="Becerra Lopez-Lavalle L."/>
        </authorList>
    </citation>
    <scope>NUCLEOTIDE SEQUENCE [LARGE SCALE GENOMIC DNA]</scope>
</reference>
<evidence type="ECO:0000313" key="3">
    <source>
        <dbReference type="Proteomes" id="UP001642487"/>
    </source>
</evidence>
<evidence type="ECO:0000256" key="1">
    <source>
        <dbReference type="SAM" id="MobiDB-lite"/>
    </source>
</evidence>
<keyword evidence="3" id="KW-1185">Reference proteome</keyword>
<sequence>MLTLVLLRSTISNRISETMKRMTMEGILKMMVMTAEGISGTMKSPQLPPIAGEELPVGPSELEEPQKHSSPLDAQCHLYELWNGPLA</sequence>
<dbReference type="Proteomes" id="UP001642487">
    <property type="component" value="Chromosome 1"/>
</dbReference>
<name>A0ABP0XLP4_9ROSI</name>
<organism evidence="2 3">
    <name type="scientific">Citrullus colocynthis</name>
    <name type="common">colocynth</name>
    <dbReference type="NCBI Taxonomy" id="252529"/>
    <lineage>
        <taxon>Eukaryota</taxon>
        <taxon>Viridiplantae</taxon>
        <taxon>Streptophyta</taxon>
        <taxon>Embryophyta</taxon>
        <taxon>Tracheophyta</taxon>
        <taxon>Spermatophyta</taxon>
        <taxon>Magnoliopsida</taxon>
        <taxon>eudicotyledons</taxon>
        <taxon>Gunneridae</taxon>
        <taxon>Pentapetalae</taxon>
        <taxon>rosids</taxon>
        <taxon>fabids</taxon>
        <taxon>Cucurbitales</taxon>
        <taxon>Cucurbitaceae</taxon>
        <taxon>Benincaseae</taxon>
        <taxon>Citrullus</taxon>
    </lineage>
</organism>
<dbReference type="EMBL" id="OZ021735">
    <property type="protein sequence ID" value="CAK9309092.1"/>
    <property type="molecule type" value="Genomic_DNA"/>
</dbReference>
<evidence type="ECO:0000313" key="2">
    <source>
        <dbReference type="EMBL" id="CAK9309092.1"/>
    </source>
</evidence>
<accession>A0ABP0XLP4</accession>
<feature type="region of interest" description="Disordered" evidence="1">
    <location>
        <begin position="41"/>
        <end position="71"/>
    </location>
</feature>